<evidence type="ECO:0000256" key="2">
    <source>
        <dbReference type="ARBA" id="ARBA00005417"/>
    </source>
</evidence>
<dbReference type="AlphaFoldDB" id="A0A9Q8YHN9"/>
<comment type="subcellular location">
    <subcellularLocation>
        <location evidence="1">Cell membrane</location>
        <topology evidence="1">Multi-pass membrane protein</topology>
    </subcellularLocation>
</comment>
<accession>A0A9Q8YHN9</accession>
<keyword evidence="7 9" id="KW-1133">Transmembrane helix</keyword>
<evidence type="ECO:0000256" key="5">
    <source>
        <dbReference type="ARBA" id="ARBA00022741"/>
    </source>
</evidence>
<evidence type="ECO:0000256" key="3">
    <source>
        <dbReference type="ARBA" id="ARBA00022448"/>
    </source>
</evidence>
<evidence type="ECO:0000256" key="8">
    <source>
        <dbReference type="ARBA" id="ARBA00023136"/>
    </source>
</evidence>
<dbReference type="PROSITE" id="PS50893">
    <property type="entry name" value="ABC_TRANSPORTER_2"/>
    <property type="match status" value="1"/>
</dbReference>
<dbReference type="InterPro" id="IPR050835">
    <property type="entry name" value="ABC_transporter_sub-D"/>
</dbReference>
<evidence type="ECO:0000256" key="4">
    <source>
        <dbReference type="ARBA" id="ARBA00022692"/>
    </source>
</evidence>
<evidence type="ECO:0000256" key="1">
    <source>
        <dbReference type="ARBA" id="ARBA00004651"/>
    </source>
</evidence>
<feature type="transmembrane region" description="Helical" evidence="9">
    <location>
        <begin position="64"/>
        <end position="85"/>
    </location>
</feature>
<dbReference type="Gene3D" id="3.40.50.300">
    <property type="entry name" value="P-loop containing nucleotide triphosphate hydrolases"/>
    <property type="match status" value="1"/>
</dbReference>
<dbReference type="InterPro" id="IPR003439">
    <property type="entry name" value="ABC_transporter-like_ATP-bd"/>
</dbReference>
<keyword evidence="4 9" id="KW-0812">Transmembrane</keyword>
<dbReference type="PANTHER" id="PTHR11384">
    <property type="entry name" value="ATP-BINDING CASSETTE, SUB-FAMILY D MEMBER"/>
    <property type="match status" value="1"/>
</dbReference>
<protein>
    <submittedName>
        <fullName evidence="11">ATP-binding cassette domain-containing protein</fullName>
    </submittedName>
</protein>
<dbReference type="InterPro" id="IPR027417">
    <property type="entry name" value="P-loop_NTPase"/>
</dbReference>
<sequence>MGAYWLSERWKEAWSLAAIIVVLTGLSAMASVWFAEASGDLISAIAFLHHPQNPSTLRALLNSAGTLVAIVVLKEIGFIAVRHYFSTTLHRKWRAWLDERFNRAILDRNHTHFHLQNGAAEATAIAASVPDNLDQRIQESIKGLTGGAIGLAMGIAGVTLSLYFVGGKIIANSTEITGLEFLGSYASACLTFAAVLAYVPLNTYLAVRLGAILQRLDAKMQWAEGSYRRELATLLNRSFHVAAAEGEGVQERINRQRYAEIDHTWGSLNVVTAGYMGFELVYNFFSSRIVAYAPGLLPYAESRISLQGYVTGAELANAVINDCSWFIHVMPDIARLRANAKRVTDLAEAIEEAQHPREFYAHSGCSQLRYRDQDPSFGLVMRDVELMHPGAAEPFVVTELLRVERGEWALLLGESGSGKSSLLKAISGLWPHGRGTIILPKNVRTLYAAQDVYLPSTSLRELICLPDPTLSHNHVDVATIMEEVGLADFVDDLTKLGRAGQTWDQLLSGGQKQKLILARILLLRPELLLLDEPTSALDLQAKSSFHATIRTRCSGTSVISVMHTSSTPKSSHGDELFDSVLSIAQRTVTKGPVTDLTPWPRILGRRERLREELPAE</sequence>
<geneLocation type="plasmid" evidence="11 12">
    <name>pB</name>
</geneLocation>
<keyword evidence="8 9" id="KW-0472">Membrane</keyword>
<evidence type="ECO:0000256" key="6">
    <source>
        <dbReference type="ARBA" id="ARBA00022840"/>
    </source>
</evidence>
<dbReference type="Pfam" id="PF00005">
    <property type="entry name" value="ABC_tran"/>
    <property type="match status" value="1"/>
</dbReference>
<evidence type="ECO:0000256" key="9">
    <source>
        <dbReference type="SAM" id="Phobius"/>
    </source>
</evidence>
<dbReference type="PROSITE" id="PS00211">
    <property type="entry name" value="ABC_TRANSPORTER_1"/>
    <property type="match status" value="1"/>
</dbReference>
<dbReference type="GO" id="GO:0005886">
    <property type="term" value="C:plasma membrane"/>
    <property type="evidence" value="ECO:0007669"/>
    <property type="project" value="UniProtKB-SubCell"/>
</dbReference>
<feature type="transmembrane region" description="Helical" evidence="9">
    <location>
        <begin position="185"/>
        <end position="207"/>
    </location>
</feature>
<dbReference type="InterPro" id="IPR011527">
    <property type="entry name" value="ABC1_TM_dom"/>
</dbReference>
<dbReference type="RefSeq" id="WP_252161434.1">
    <property type="nucleotide sequence ID" value="NZ_CP101519.1"/>
</dbReference>
<dbReference type="SMART" id="SM00382">
    <property type="entry name" value="AAA"/>
    <property type="match status" value="1"/>
</dbReference>
<dbReference type="GO" id="GO:0016887">
    <property type="term" value="F:ATP hydrolysis activity"/>
    <property type="evidence" value="ECO:0007669"/>
    <property type="project" value="InterPro"/>
</dbReference>
<dbReference type="InterPro" id="IPR017871">
    <property type="entry name" value="ABC_transporter-like_CS"/>
</dbReference>
<dbReference type="Proteomes" id="UP001055460">
    <property type="component" value="Plasmid pB"/>
</dbReference>
<evidence type="ECO:0000313" key="11">
    <source>
        <dbReference type="EMBL" id="USJ28341.1"/>
    </source>
</evidence>
<keyword evidence="5" id="KW-0547">Nucleotide-binding</keyword>
<keyword evidence="11" id="KW-0614">Plasmid</keyword>
<dbReference type="EMBL" id="CP098809">
    <property type="protein sequence ID" value="USJ28341.1"/>
    <property type="molecule type" value="Genomic_DNA"/>
</dbReference>
<keyword evidence="6 11" id="KW-0067">ATP-binding</keyword>
<evidence type="ECO:0000259" key="10">
    <source>
        <dbReference type="PROSITE" id="PS50893"/>
    </source>
</evidence>
<comment type="similarity">
    <text evidence="2">Belongs to the ABC transporter superfamily.</text>
</comment>
<proteinExistence type="inferred from homology"/>
<dbReference type="GO" id="GO:0005524">
    <property type="term" value="F:ATP binding"/>
    <property type="evidence" value="ECO:0007669"/>
    <property type="project" value="UniProtKB-KW"/>
</dbReference>
<dbReference type="Gene3D" id="1.20.1560.10">
    <property type="entry name" value="ABC transporter type 1, transmembrane domain"/>
    <property type="match status" value="1"/>
</dbReference>
<dbReference type="Pfam" id="PF06472">
    <property type="entry name" value="ABC_membrane_2"/>
    <property type="match status" value="1"/>
</dbReference>
<name>A0A9Q8YHN9_ENSAD</name>
<dbReference type="SUPFAM" id="SSF52540">
    <property type="entry name" value="P-loop containing nucleoside triphosphate hydrolases"/>
    <property type="match status" value="1"/>
</dbReference>
<feature type="transmembrane region" description="Helical" evidence="9">
    <location>
        <begin position="144"/>
        <end position="165"/>
    </location>
</feature>
<keyword evidence="3" id="KW-0813">Transport</keyword>
<evidence type="ECO:0000256" key="7">
    <source>
        <dbReference type="ARBA" id="ARBA00022989"/>
    </source>
</evidence>
<dbReference type="PANTHER" id="PTHR11384:SF59">
    <property type="entry name" value="LYSOSOMAL COBALAMIN TRANSPORTER ABCD4"/>
    <property type="match status" value="1"/>
</dbReference>
<dbReference type="SUPFAM" id="SSF90123">
    <property type="entry name" value="ABC transporter transmembrane region"/>
    <property type="match status" value="1"/>
</dbReference>
<organism evidence="11 12">
    <name type="scientific">Ensifer adhaerens</name>
    <name type="common">Sinorhizobium morelense</name>
    <dbReference type="NCBI Taxonomy" id="106592"/>
    <lineage>
        <taxon>Bacteria</taxon>
        <taxon>Pseudomonadati</taxon>
        <taxon>Pseudomonadota</taxon>
        <taxon>Alphaproteobacteria</taxon>
        <taxon>Hyphomicrobiales</taxon>
        <taxon>Rhizobiaceae</taxon>
        <taxon>Sinorhizobium/Ensifer group</taxon>
        <taxon>Ensifer</taxon>
    </lineage>
</organism>
<feature type="transmembrane region" description="Helical" evidence="9">
    <location>
        <begin position="12"/>
        <end position="34"/>
    </location>
</feature>
<gene>
    <name evidence="11" type="ORF">NE863_33295</name>
</gene>
<reference evidence="11" key="1">
    <citation type="submission" date="2022-06" db="EMBL/GenBank/DDBJ databases">
        <title>Physiological and biochemical characterization and genomic elucidation of a strain of the genus Ensifer adhaerens M8 that combines arsenic oxidation and chromium reduction.</title>
        <authorList>
            <person name="Li X."/>
            <person name="Yu c."/>
        </authorList>
    </citation>
    <scope>NUCLEOTIDE SEQUENCE</scope>
    <source>
        <strain evidence="11">M8</strain>
        <plasmid evidence="11">pB</plasmid>
    </source>
</reference>
<evidence type="ECO:0000313" key="12">
    <source>
        <dbReference type="Proteomes" id="UP001055460"/>
    </source>
</evidence>
<dbReference type="InterPro" id="IPR036640">
    <property type="entry name" value="ABC1_TM_sf"/>
</dbReference>
<dbReference type="InterPro" id="IPR003593">
    <property type="entry name" value="AAA+_ATPase"/>
</dbReference>
<feature type="domain" description="ABC transporter" evidence="10">
    <location>
        <begin position="381"/>
        <end position="606"/>
    </location>
</feature>
<dbReference type="GO" id="GO:0140359">
    <property type="term" value="F:ABC-type transporter activity"/>
    <property type="evidence" value="ECO:0007669"/>
    <property type="project" value="InterPro"/>
</dbReference>